<accession>A0A1B6PRN6</accession>
<gene>
    <name evidence="1" type="ORF">SORBI_3005G110300</name>
</gene>
<dbReference type="InParanoid" id="A0A1B6PRN6"/>
<proteinExistence type="predicted"/>
<sequence>MNFVNVCHITVKTCLFYSSGCPSAAWLFLVFLMATMHVGLVCIRLFCYSCCFSIGVCLASCGCHARDLCHDMSAMALLTTGK</sequence>
<dbReference type="Gramene" id="KXG28329">
    <property type="protein sequence ID" value="KXG28329"/>
    <property type="gene ID" value="SORBI_3005G110300"/>
</dbReference>
<dbReference type="Proteomes" id="UP000000768">
    <property type="component" value="Chromosome 5"/>
</dbReference>
<keyword evidence="2" id="KW-1185">Reference proteome</keyword>
<evidence type="ECO:0000313" key="2">
    <source>
        <dbReference type="Proteomes" id="UP000000768"/>
    </source>
</evidence>
<reference evidence="2" key="2">
    <citation type="journal article" date="2018" name="Plant J.">
        <title>The Sorghum bicolor reference genome: improved assembly, gene annotations, a transcriptome atlas, and signatures of genome organization.</title>
        <authorList>
            <person name="McCormick R.F."/>
            <person name="Truong S.K."/>
            <person name="Sreedasyam A."/>
            <person name="Jenkins J."/>
            <person name="Shu S."/>
            <person name="Sims D."/>
            <person name="Kennedy M."/>
            <person name="Amirebrahimi M."/>
            <person name="Weers B.D."/>
            <person name="McKinley B."/>
            <person name="Mattison A."/>
            <person name="Morishige D.T."/>
            <person name="Grimwood J."/>
            <person name="Schmutz J."/>
            <person name="Mullet J.E."/>
        </authorList>
    </citation>
    <scope>NUCLEOTIDE SEQUENCE [LARGE SCALE GENOMIC DNA]</scope>
    <source>
        <strain evidence="2">cv. BTx623</strain>
    </source>
</reference>
<dbReference type="AlphaFoldDB" id="A0A1B6PRN6"/>
<name>A0A1B6PRN6_SORBI</name>
<protein>
    <submittedName>
        <fullName evidence="1">Uncharacterized protein</fullName>
    </submittedName>
</protein>
<organism evidence="1 2">
    <name type="scientific">Sorghum bicolor</name>
    <name type="common">Sorghum</name>
    <name type="synonym">Sorghum vulgare</name>
    <dbReference type="NCBI Taxonomy" id="4558"/>
    <lineage>
        <taxon>Eukaryota</taxon>
        <taxon>Viridiplantae</taxon>
        <taxon>Streptophyta</taxon>
        <taxon>Embryophyta</taxon>
        <taxon>Tracheophyta</taxon>
        <taxon>Spermatophyta</taxon>
        <taxon>Magnoliopsida</taxon>
        <taxon>Liliopsida</taxon>
        <taxon>Poales</taxon>
        <taxon>Poaceae</taxon>
        <taxon>PACMAD clade</taxon>
        <taxon>Panicoideae</taxon>
        <taxon>Andropogonodae</taxon>
        <taxon>Andropogoneae</taxon>
        <taxon>Sorghinae</taxon>
        <taxon>Sorghum</taxon>
    </lineage>
</organism>
<dbReference type="EMBL" id="CM000764">
    <property type="protein sequence ID" value="KXG28329.1"/>
    <property type="molecule type" value="Genomic_DNA"/>
</dbReference>
<evidence type="ECO:0000313" key="1">
    <source>
        <dbReference type="EMBL" id="KXG28329.1"/>
    </source>
</evidence>
<reference evidence="1 2" key="1">
    <citation type="journal article" date="2009" name="Nature">
        <title>The Sorghum bicolor genome and the diversification of grasses.</title>
        <authorList>
            <person name="Paterson A.H."/>
            <person name="Bowers J.E."/>
            <person name="Bruggmann R."/>
            <person name="Dubchak I."/>
            <person name="Grimwood J."/>
            <person name="Gundlach H."/>
            <person name="Haberer G."/>
            <person name="Hellsten U."/>
            <person name="Mitros T."/>
            <person name="Poliakov A."/>
            <person name="Schmutz J."/>
            <person name="Spannagl M."/>
            <person name="Tang H."/>
            <person name="Wang X."/>
            <person name="Wicker T."/>
            <person name="Bharti A.K."/>
            <person name="Chapman J."/>
            <person name="Feltus F.A."/>
            <person name="Gowik U."/>
            <person name="Grigoriev I.V."/>
            <person name="Lyons E."/>
            <person name="Maher C.A."/>
            <person name="Martis M."/>
            <person name="Narechania A."/>
            <person name="Otillar R.P."/>
            <person name="Penning B.W."/>
            <person name="Salamov A.A."/>
            <person name="Wang Y."/>
            <person name="Zhang L."/>
            <person name="Carpita N.C."/>
            <person name="Freeling M."/>
            <person name="Gingle A.R."/>
            <person name="Hash C.T."/>
            <person name="Keller B."/>
            <person name="Klein P."/>
            <person name="Kresovich S."/>
            <person name="McCann M.C."/>
            <person name="Ming R."/>
            <person name="Peterson D.G."/>
            <person name="Mehboob-ur-Rahman"/>
            <person name="Ware D."/>
            <person name="Westhoff P."/>
            <person name="Mayer K.F."/>
            <person name="Messing J."/>
            <person name="Rokhsar D.S."/>
        </authorList>
    </citation>
    <scope>NUCLEOTIDE SEQUENCE [LARGE SCALE GENOMIC DNA]</scope>
    <source>
        <strain evidence="2">cv. BTx623</strain>
    </source>
</reference>